<sequence length="193" mass="19911">MEAIVLQPIVEGVSLTLPVLLLLAGAGLLIAEALAPGAHFIVVGIALLVAGLVGIALSGFVGMIPMLIGMALTVLVAGGVSLYFYKEMDIYGGKGSGRTSDSDALKGKTGYVTKHVSGTSGEVKLESGGFNPYYQARTLGGEIPAGEEVIVIDPGGGNVITVEALSVIEDEIDRELNLDSEPRNDEREPDTAS</sequence>
<feature type="transmembrane region" description="Helical" evidence="2">
    <location>
        <begin position="12"/>
        <end position="31"/>
    </location>
</feature>
<name>A0A8U0A014_9EURY</name>
<proteinExistence type="predicted"/>
<feature type="region of interest" description="Disordered" evidence="1">
    <location>
        <begin position="173"/>
        <end position="193"/>
    </location>
</feature>
<dbReference type="GO" id="GO:0005886">
    <property type="term" value="C:plasma membrane"/>
    <property type="evidence" value="ECO:0007669"/>
    <property type="project" value="TreeGrafter"/>
</dbReference>
<accession>A0A8U0A014</accession>
<feature type="transmembrane region" description="Helical" evidence="2">
    <location>
        <begin position="63"/>
        <end position="85"/>
    </location>
</feature>
<dbReference type="GeneID" id="71928493"/>
<keyword evidence="2" id="KW-1133">Transmembrane helix</keyword>
<evidence type="ECO:0000313" key="3">
    <source>
        <dbReference type="EMBL" id="UPM42395.1"/>
    </source>
</evidence>
<evidence type="ECO:0000256" key="2">
    <source>
        <dbReference type="SAM" id="Phobius"/>
    </source>
</evidence>
<reference evidence="3" key="1">
    <citation type="submission" date="2022-04" db="EMBL/GenBank/DDBJ databases">
        <title>Halocatena sp. nov., isolated from a salt lake.</title>
        <authorList>
            <person name="Cui H.-L."/>
        </authorList>
    </citation>
    <scope>NUCLEOTIDE SEQUENCE</scope>
    <source>
        <strain evidence="3">AD-1</strain>
    </source>
</reference>
<keyword evidence="2" id="KW-0472">Membrane</keyword>
<dbReference type="PANTHER" id="PTHR33507:SF3">
    <property type="entry name" value="INNER MEMBRANE PROTEIN YBBJ"/>
    <property type="match status" value="1"/>
</dbReference>
<keyword evidence="2" id="KW-0812">Transmembrane</keyword>
<dbReference type="InterPro" id="IPR052165">
    <property type="entry name" value="Membrane_assoc_protease"/>
</dbReference>
<feature type="transmembrane region" description="Helical" evidence="2">
    <location>
        <begin position="38"/>
        <end position="57"/>
    </location>
</feature>
<dbReference type="Gene3D" id="2.40.50.140">
    <property type="entry name" value="Nucleic acid-binding proteins"/>
    <property type="match status" value="1"/>
</dbReference>
<organism evidence="3 4">
    <name type="scientific">Halocatena salina</name>
    <dbReference type="NCBI Taxonomy" id="2934340"/>
    <lineage>
        <taxon>Archaea</taxon>
        <taxon>Methanobacteriati</taxon>
        <taxon>Methanobacteriota</taxon>
        <taxon>Stenosarchaea group</taxon>
        <taxon>Halobacteria</taxon>
        <taxon>Halobacteriales</taxon>
        <taxon>Natronomonadaceae</taxon>
        <taxon>Halocatena</taxon>
    </lineage>
</organism>
<dbReference type="RefSeq" id="WP_247993069.1">
    <property type="nucleotide sequence ID" value="NZ_CP096019.1"/>
</dbReference>
<keyword evidence="4" id="KW-1185">Reference proteome</keyword>
<dbReference type="KEGG" id="haad:MW046_10560"/>
<dbReference type="PANTHER" id="PTHR33507">
    <property type="entry name" value="INNER MEMBRANE PROTEIN YBBJ"/>
    <property type="match status" value="1"/>
</dbReference>
<feature type="compositionally biased region" description="Basic and acidic residues" evidence="1">
    <location>
        <begin position="174"/>
        <end position="193"/>
    </location>
</feature>
<dbReference type="AlphaFoldDB" id="A0A8U0A014"/>
<dbReference type="Proteomes" id="UP000831768">
    <property type="component" value="Chromosome"/>
</dbReference>
<protein>
    <submittedName>
        <fullName evidence="3">NfeD family protein</fullName>
    </submittedName>
</protein>
<dbReference type="EMBL" id="CP096019">
    <property type="protein sequence ID" value="UPM42395.1"/>
    <property type="molecule type" value="Genomic_DNA"/>
</dbReference>
<dbReference type="InterPro" id="IPR012340">
    <property type="entry name" value="NA-bd_OB-fold"/>
</dbReference>
<evidence type="ECO:0000313" key="4">
    <source>
        <dbReference type="Proteomes" id="UP000831768"/>
    </source>
</evidence>
<evidence type="ECO:0000256" key="1">
    <source>
        <dbReference type="SAM" id="MobiDB-lite"/>
    </source>
</evidence>
<gene>
    <name evidence="3" type="ORF">MW046_10560</name>
</gene>